<keyword evidence="3" id="KW-1185">Reference proteome</keyword>
<gene>
    <name evidence="2" type="ORF">E2C01_100634</name>
</gene>
<feature type="region of interest" description="Disordered" evidence="1">
    <location>
        <begin position="43"/>
        <end position="64"/>
    </location>
</feature>
<comment type="caution">
    <text evidence="2">The sequence shown here is derived from an EMBL/GenBank/DDBJ whole genome shotgun (WGS) entry which is preliminary data.</text>
</comment>
<evidence type="ECO:0000313" key="2">
    <source>
        <dbReference type="EMBL" id="MPD04921.1"/>
    </source>
</evidence>
<accession>A0A5B7K7F1</accession>
<protein>
    <submittedName>
        <fullName evidence="2">Uncharacterized protein</fullName>
    </submittedName>
</protein>
<dbReference type="Proteomes" id="UP000324222">
    <property type="component" value="Unassembled WGS sequence"/>
</dbReference>
<evidence type="ECO:0000256" key="1">
    <source>
        <dbReference type="SAM" id="MobiDB-lite"/>
    </source>
</evidence>
<dbReference type="EMBL" id="VSRR010143509">
    <property type="protein sequence ID" value="MPD04921.1"/>
    <property type="molecule type" value="Genomic_DNA"/>
</dbReference>
<sequence>MVTCHGTEGVKVSPSLPHNAPETLKAPPASRIPFLILTQARPLHTPRPSLPPPKPLPSISSATSTAFTPSTLHDSCHIPYSSLFLSLSSSSPLSLYLSLYLSAAFIPHFSPPSPFFSPCLLFSPTPKAFLPPSFSH</sequence>
<dbReference type="AlphaFoldDB" id="A0A5B7K7F1"/>
<name>A0A5B7K7F1_PORTR</name>
<organism evidence="2 3">
    <name type="scientific">Portunus trituberculatus</name>
    <name type="common">Swimming crab</name>
    <name type="synonym">Neptunus trituberculatus</name>
    <dbReference type="NCBI Taxonomy" id="210409"/>
    <lineage>
        <taxon>Eukaryota</taxon>
        <taxon>Metazoa</taxon>
        <taxon>Ecdysozoa</taxon>
        <taxon>Arthropoda</taxon>
        <taxon>Crustacea</taxon>
        <taxon>Multicrustacea</taxon>
        <taxon>Malacostraca</taxon>
        <taxon>Eumalacostraca</taxon>
        <taxon>Eucarida</taxon>
        <taxon>Decapoda</taxon>
        <taxon>Pleocyemata</taxon>
        <taxon>Brachyura</taxon>
        <taxon>Eubrachyura</taxon>
        <taxon>Portunoidea</taxon>
        <taxon>Portunidae</taxon>
        <taxon>Portuninae</taxon>
        <taxon>Portunus</taxon>
    </lineage>
</organism>
<reference evidence="2 3" key="1">
    <citation type="submission" date="2019-05" db="EMBL/GenBank/DDBJ databases">
        <title>Another draft genome of Portunus trituberculatus and its Hox gene families provides insights of decapod evolution.</title>
        <authorList>
            <person name="Jeong J.-H."/>
            <person name="Song I."/>
            <person name="Kim S."/>
            <person name="Choi T."/>
            <person name="Kim D."/>
            <person name="Ryu S."/>
            <person name="Kim W."/>
        </authorList>
    </citation>
    <scope>NUCLEOTIDE SEQUENCE [LARGE SCALE GENOMIC DNA]</scope>
    <source>
        <tissue evidence="2">Muscle</tissue>
    </source>
</reference>
<feature type="region of interest" description="Disordered" evidence="1">
    <location>
        <begin position="1"/>
        <end position="25"/>
    </location>
</feature>
<evidence type="ECO:0000313" key="3">
    <source>
        <dbReference type="Proteomes" id="UP000324222"/>
    </source>
</evidence>
<proteinExistence type="predicted"/>